<accession>A0AAV2SYP6</accession>
<evidence type="ECO:0008006" key="5">
    <source>
        <dbReference type="Google" id="ProtNLM"/>
    </source>
</evidence>
<dbReference type="InterPro" id="IPR033336">
    <property type="entry name" value="SAXO1/2"/>
</dbReference>
<dbReference type="Proteomes" id="UP001497525">
    <property type="component" value="Unassembled WGS sequence"/>
</dbReference>
<reference evidence="3" key="1">
    <citation type="submission" date="2024-06" db="EMBL/GenBank/DDBJ databases">
        <authorList>
            <person name="Liu X."/>
            <person name="Lenzi L."/>
            <person name="Haldenby T S."/>
            <person name="Uol C."/>
        </authorList>
    </citation>
    <scope>NUCLEOTIDE SEQUENCE</scope>
</reference>
<comment type="similarity">
    <text evidence="1">Belongs to the FAM154 family.</text>
</comment>
<organism evidence="3 4">
    <name type="scientific">Calicophoron daubneyi</name>
    <name type="common">Rumen fluke</name>
    <name type="synonym">Paramphistomum daubneyi</name>
    <dbReference type="NCBI Taxonomy" id="300641"/>
    <lineage>
        <taxon>Eukaryota</taxon>
        <taxon>Metazoa</taxon>
        <taxon>Spiralia</taxon>
        <taxon>Lophotrochozoa</taxon>
        <taxon>Platyhelminthes</taxon>
        <taxon>Trematoda</taxon>
        <taxon>Digenea</taxon>
        <taxon>Plagiorchiida</taxon>
        <taxon>Pronocephalata</taxon>
        <taxon>Paramphistomoidea</taxon>
        <taxon>Paramphistomidae</taxon>
        <taxon>Calicophoron</taxon>
    </lineage>
</organism>
<evidence type="ECO:0000313" key="3">
    <source>
        <dbReference type="EMBL" id="CAL5130313.1"/>
    </source>
</evidence>
<comment type="caution">
    <text evidence="3">The sequence shown here is derived from an EMBL/GenBank/DDBJ whole genome shotgun (WGS) entry which is preliminary data.</text>
</comment>
<dbReference type="PANTHER" id="PTHR31516:SF17">
    <property type="entry name" value="STABILIZER OF AXONEMAL MICROTUBULES 2"/>
    <property type="match status" value="1"/>
</dbReference>
<dbReference type="GO" id="GO:0008017">
    <property type="term" value="F:microtubule binding"/>
    <property type="evidence" value="ECO:0007669"/>
    <property type="project" value="InterPro"/>
</dbReference>
<evidence type="ECO:0000256" key="1">
    <source>
        <dbReference type="ARBA" id="ARBA00008738"/>
    </source>
</evidence>
<evidence type="ECO:0000313" key="4">
    <source>
        <dbReference type="Proteomes" id="UP001497525"/>
    </source>
</evidence>
<dbReference type="GO" id="GO:0005856">
    <property type="term" value="C:cytoskeleton"/>
    <property type="evidence" value="ECO:0007669"/>
    <property type="project" value="TreeGrafter"/>
</dbReference>
<proteinExistence type="inferred from homology"/>
<evidence type="ECO:0000256" key="2">
    <source>
        <dbReference type="SAM" id="MobiDB-lite"/>
    </source>
</evidence>
<dbReference type="PANTHER" id="PTHR31516">
    <property type="entry name" value="STABILIZER OF AXONEMAL MICROTUBULES 2"/>
    <property type="match status" value="1"/>
</dbReference>
<dbReference type="EMBL" id="CAXLJL010000061">
    <property type="protein sequence ID" value="CAL5130313.1"/>
    <property type="molecule type" value="Genomic_DNA"/>
</dbReference>
<protein>
    <recommendedName>
        <fullName evidence="5">Stabilizer of axonemal microtubules 1</fullName>
    </recommendedName>
</protein>
<sequence>MRCKHSKCICQICRCGKHHCPICGSGSNPLDCLTEYNENYKFKVGNPRHPIYPPKAVHTVDEPIKTETTMRIDYVAKPLEKQSMILPLSVIRTEGKFVDDTEYKHSFPSDYLEWSRENFANKRQENTWKPPKDPLSSLTSYRDDYFEKPLGGPVSSYQPKYKGLLQTGLVDTRSNPNPSLSDYRENFVPPPSAVPNRTPVKSHAPPREYQLPFDAVSTFTSDYGRKETEPVAPIRPPRISLKFGQDNLELCTTHRAEFLTWPLTPVQKHGPVYLPSSKEPMEKNTTYRDYFQNRAVPNQARSSRAGSMNNRLLAVSDKFYALSDYKDNYHPWAVRPLDESVSSRKNTYMPSQGRLIGSSTTHRDYRAYPENSFEIHKPKAQIRPCVEPHNPVASIYRKDYVRKPLPICPVIELNHPGSTYKYDGPNFQRVCRSVYPSATDLKYTWQITQKNCAHIWDPLMDILNQLPRVQNDYTF</sequence>
<dbReference type="AlphaFoldDB" id="A0AAV2SYP6"/>
<feature type="region of interest" description="Disordered" evidence="2">
    <location>
        <begin position="187"/>
        <end position="207"/>
    </location>
</feature>
<gene>
    <name evidence="3" type="ORF">CDAUBV1_LOCUS1929</name>
</gene>
<name>A0AAV2SYP6_CALDB</name>